<protein>
    <submittedName>
        <fullName evidence="2">Uncharacterized protein</fullName>
    </submittedName>
</protein>
<gene>
    <name evidence="2" type="ORF">HNQ80_003379</name>
</gene>
<keyword evidence="1" id="KW-0812">Transmembrane</keyword>
<sequence length="66" mass="7662">MRAGIVDLSYTLIFQIINTLLIIGIIWGIFYLIFKLPKKLKALENDLCLAKSKIDELENRLNQLKQ</sequence>
<evidence type="ECO:0000313" key="2">
    <source>
        <dbReference type="EMBL" id="MBB6217260.1"/>
    </source>
</evidence>
<evidence type="ECO:0000256" key="1">
    <source>
        <dbReference type="SAM" id="Phobius"/>
    </source>
</evidence>
<keyword evidence="1" id="KW-1133">Transmembrane helix</keyword>
<dbReference type="Proteomes" id="UP000579281">
    <property type="component" value="Unassembled WGS sequence"/>
</dbReference>
<feature type="transmembrane region" description="Helical" evidence="1">
    <location>
        <begin position="12"/>
        <end position="34"/>
    </location>
</feature>
<reference evidence="2 3" key="1">
    <citation type="submission" date="2020-08" db="EMBL/GenBank/DDBJ databases">
        <title>Genomic Encyclopedia of Type Strains, Phase IV (KMG-IV): sequencing the most valuable type-strain genomes for metagenomic binning, comparative biology and taxonomic classification.</title>
        <authorList>
            <person name="Goeker M."/>
        </authorList>
    </citation>
    <scope>NUCLEOTIDE SEQUENCE [LARGE SCALE GENOMIC DNA]</scope>
    <source>
        <strain evidence="2 3">DSM 103526</strain>
    </source>
</reference>
<dbReference type="RefSeq" id="WP_184311756.1">
    <property type="nucleotide sequence ID" value="NZ_JACHEN010000021.1"/>
</dbReference>
<accession>A0A841KZ60</accession>
<proteinExistence type="predicted"/>
<name>A0A841KZ60_9FIRM</name>
<keyword evidence="1" id="KW-0472">Membrane</keyword>
<organism evidence="2 3">
    <name type="scientific">Anaerosolibacter carboniphilus</name>
    <dbReference type="NCBI Taxonomy" id="1417629"/>
    <lineage>
        <taxon>Bacteria</taxon>
        <taxon>Bacillati</taxon>
        <taxon>Bacillota</taxon>
        <taxon>Clostridia</taxon>
        <taxon>Peptostreptococcales</taxon>
        <taxon>Thermotaleaceae</taxon>
        <taxon>Anaerosolibacter</taxon>
    </lineage>
</organism>
<keyword evidence="3" id="KW-1185">Reference proteome</keyword>
<dbReference type="EMBL" id="JACHEN010000021">
    <property type="protein sequence ID" value="MBB6217260.1"/>
    <property type="molecule type" value="Genomic_DNA"/>
</dbReference>
<dbReference type="AlphaFoldDB" id="A0A841KZ60"/>
<evidence type="ECO:0000313" key="3">
    <source>
        <dbReference type="Proteomes" id="UP000579281"/>
    </source>
</evidence>
<comment type="caution">
    <text evidence="2">The sequence shown here is derived from an EMBL/GenBank/DDBJ whole genome shotgun (WGS) entry which is preliminary data.</text>
</comment>